<dbReference type="EMBL" id="RAWB01000131">
    <property type="protein sequence ID" value="RKH59607.1"/>
    <property type="molecule type" value="Genomic_DNA"/>
</dbReference>
<dbReference type="Proteomes" id="UP000272888">
    <property type="component" value="Unassembled WGS sequence"/>
</dbReference>
<feature type="transmembrane region" description="Helical" evidence="1">
    <location>
        <begin position="20"/>
        <end position="39"/>
    </location>
</feature>
<comment type="caution">
    <text evidence="2">The sequence shown here is derived from an EMBL/GenBank/DDBJ whole genome shotgun (WGS) entry which is preliminary data.</text>
</comment>
<dbReference type="AlphaFoldDB" id="A0A3A8PT20"/>
<evidence type="ECO:0000313" key="2">
    <source>
        <dbReference type="EMBL" id="RKH59607.1"/>
    </source>
</evidence>
<organism evidence="2 3">
    <name type="scientific">Corallococcus llansteffanensis</name>
    <dbReference type="NCBI Taxonomy" id="2316731"/>
    <lineage>
        <taxon>Bacteria</taxon>
        <taxon>Pseudomonadati</taxon>
        <taxon>Myxococcota</taxon>
        <taxon>Myxococcia</taxon>
        <taxon>Myxococcales</taxon>
        <taxon>Cystobacterineae</taxon>
        <taxon>Myxococcaceae</taxon>
        <taxon>Corallococcus</taxon>
    </lineage>
</organism>
<name>A0A3A8PT20_9BACT</name>
<gene>
    <name evidence="2" type="ORF">D7V93_14685</name>
</gene>
<proteinExistence type="predicted"/>
<evidence type="ECO:0000256" key="1">
    <source>
        <dbReference type="SAM" id="Phobius"/>
    </source>
</evidence>
<sequence length="60" mass="6903">MLRTVLSFPHRARWVLLRDAGLLSEVLGVFLRALFALRTRRARKPGARRRQTGAVSCSRR</sequence>
<evidence type="ECO:0000313" key="3">
    <source>
        <dbReference type="Proteomes" id="UP000272888"/>
    </source>
</evidence>
<keyword evidence="1" id="KW-1133">Transmembrane helix</keyword>
<accession>A0A3A8PT20</accession>
<keyword evidence="1" id="KW-0472">Membrane</keyword>
<reference evidence="3" key="1">
    <citation type="submission" date="2018-09" db="EMBL/GenBank/DDBJ databases">
        <authorList>
            <person name="Livingstone P.G."/>
            <person name="Whitworth D.E."/>
        </authorList>
    </citation>
    <scope>NUCLEOTIDE SEQUENCE [LARGE SCALE GENOMIC DNA]</scope>
    <source>
        <strain evidence="3">CA051B</strain>
    </source>
</reference>
<keyword evidence="1" id="KW-0812">Transmembrane</keyword>
<keyword evidence="3" id="KW-1185">Reference proteome</keyword>
<protein>
    <submittedName>
        <fullName evidence="2">Uncharacterized protein</fullName>
    </submittedName>
</protein>